<dbReference type="CDD" id="cd05254">
    <property type="entry name" value="dTDP_HR_like_SDR_e"/>
    <property type="match status" value="1"/>
</dbReference>
<reference evidence="7" key="1">
    <citation type="journal article" date="2017" name="Syst. Appl. Microbiol.">
        <title>Soybeans inoculated with root zone soils of Canadian native legumes harbour diverse and novel Bradyrhizobium spp. that possess agricultural potential.</title>
        <authorList>
            <person name="Bromfield E.S.P."/>
            <person name="Cloutier S."/>
            <person name="Tambong J.T."/>
            <person name="Tran Thi T.V."/>
        </authorList>
    </citation>
    <scope>NUCLEOTIDE SEQUENCE</scope>
    <source>
        <strain evidence="7">1S5</strain>
    </source>
</reference>
<keyword evidence="6 7" id="KW-0560">Oxidoreductase</keyword>
<keyword evidence="6" id="KW-0521">NADP</keyword>
<evidence type="ECO:0000313" key="8">
    <source>
        <dbReference type="Proteomes" id="UP000551709"/>
    </source>
</evidence>
<organism evidence="7 8">
    <name type="scientific">Bradyrhizobium barranii subsp. apii</name>
    <dbReference type="NCBI Taxonomy" id="2819348"/>
    <lineage>
        <taxon>Bacteria</taxon>
        <taxon>Pseudomonadati</taxon>
        <taxon>Pseudomonadota</taxon>
        <taxon>Alphaproteobacteria</taxon>
        <taxon>Hyphomicrobiales</taxon>
        <taxon>Nitrobacteraceae</taxon>
        <taxon>Bradyrhizobium</taxon>
        <taxon>Bradyrhizobium barranii</taxon>
    </lineage>
</organism>
<proteinExistence type="inferred from homology"/>
<comment type="similarity">
    <text evidence="2 6">Belongs to the dTDP-4-dehydrorhamnose reductase family.</text>
</comment>
<comment type="cofactor">
    <cofactor evidence="6">
        <name>Mg(2+)</name>
        <dbReference type="ChEBI" id="CHEBI:18420"/>
    </cofactor>
    <text evidence="6">Binds 1 Mg(2+) ion per monomer.</text>
</comment>
<dbReference type="EMBL" id="CP096255">
    <property type="protein sequence ID" value="UPT90380.1"/>
    <property type="molecule type" value="Genomic_DNA"/>
</dbReference>
<dbReference type="InterPro" id="IPR029903">
    <property type="entry name" value="RmlD-like-bd"/>
</dbReference>
<dbReference type="NCBIfam" id="TIGR01214">
    <property type="entry name" value="rmlD"/>
    <property type="match status" value="1"/>
</dbReference>
<dbReference type="InterPro" id="IPR036291">
    <property type="entry name" value="NAD(P)-bd_dom_sf"/>
</dbReference>
<comment type="catalytic activity">
    <reaction evidence="5 6">
        <text>dTDP-beta-L-rhamnose + NADP(+) = dTDP-4-dehydro-beta-L-rhamnose + NADPH + H(+)</text>
        <dbReference type="Rhea" id="RHEA:21796"/>
        <dbReference type="ChEBI" id="CHEBI:15378"/>
        <dbReference type="ChEBI" id="CHEBI:57510"/>
        <dbReference type="ChEBI" id="CHEBI:57783"/>
        <dbReference type="ChEBI" id="CHEBI:58349"/>
        <dbReference type="ChEBI" id="CHEBI:62830"/>
        <dbReference type="EC" id="1.1.1.133"/>
    </reaction>
</comment>
<dbReference type="Gene3D" id="3.40.50.720">
    <property type="entry name" value="NAD(P)-binding Rossmann-like Domain"/>
    <property type="match status" value="1"/>
</dbReference>
<dbReference type="PANTHER" id="PTHR10491:SF4">
    <property type="entry name" value="METHIONINE ADENOSYLTRANSFERASE 2 SUBUNIT BETA"/>
    <property type="match status" value="1"/>
</dbReference>
<dbReference type="Gene3D" id="3.90.25.10">
    <property type="entry name" value="UDP-galactose 4-epimerase, domain 1"/>
    <property type="match status" value="1"/>
</dbReference>
<dbReference type="Proteomes" id="UP000551709">
    <property type="component" value="Chromosome"/>
</dbReference>
<dbReference type="EC" id="1.1.1.133" evidence="3 6"/>
<evidence type="ECO:0000256" key="1">
    <source>
        <dbReference type="ARBA" id="ARBA00004781"/>
    </source>
</evidence>
<dbReference type="Pfam" id="PF04321">
    <property type="entry name" value="RmlD_sub_bind"/>
    <property type="match status" value="1"/>
</dbReference>
<evidence type="ECO:0000256" key="4">
    <source>
        <dbReference type="ARBA" id="ARBA00017099"/>
    </source>
</evidence>
<dbReference type="GO" id="GO:0008831">
    <property type="term" value="F:dTDP-4-dehydrorhamnose reductase activity"/>
    <property type="evidence" value="ECO:0007669"/>
    <property type="project" value="UniProtKB-EC"/>
</dbReference>
<dbReference type="AlphaFoldDB" id="A0A8T5VCV6"/>
<dbReference type="SUPFAM" id="SSF51735">
    <property type="entry name" value="NAD(P)-binding Rossmann-fold domains"/>
    <property type="match status" value="1"/>
</dbReference>
<gene>
    <name evidence="7" type="primary">rfbD</name>
    <name evidence="7" type="ORF">HAP41_0000016475</name>
</gene>
<comment type="pathway">
    <text evidence="1 6">Carbohydrate biosynthesis; dTDP-L-rhamnose biosynthesis.</text>
</comment>
<accession>A0A8T5VCV6</accession>
<evidence type="ECO:0000256" key="2">
    <source>
        <dbReference type="ARBA" id="ARBA00010944"/>
    </source>
</evidence>
<comment type="function">
    <text evidence="6">Catalyzes the reduction of dTDP-6-deoxy-L-lyxo-4-hexulose to yield dTDP-L-rhamnose.</text>
</comment>
<dbReference type="PANTHER" id="PTHR10491">
    <property type="entry name" value="DTDP-4-DEHYDRORHAMNOSE REDUCTASE"/>
    <property type="match status" value="1"/>
</dbReference>
<dbReference type="InterPro" id="IPR005913">
    <property type="entry name" value="dTDP_dehydrorham_reduct"/>
</dbReference>
<evidence type="ECO:0000256" key="5">
    <source>
        <dbReference type="ARBA" id="ARBA00048200"/>
    </source>
</evidence>
<protein>
    <recommendedName>
        <fullName evidence="4 6">dTDP-4-dehydrorhamnose reductase</fullName>
        <ecNumber evidence="3 6">1.1.1.133</ecNumber>
    </recommendedName>
</protein>
<evidence type="ECO:0000256" key="6">
    <source>
        <dbReference type="RuleBase" id="RU364082"/>
    </source>
</evidence>
<sequence>MRIYVIGAEGQVARSLREAAAADKEIEFGFGRRPDVDLLNAVSIERAIAAFRPDVVVNPAAYTAVDKAESEPDLAFALNRDGAGVVAAAAADQGIPVIHLSTDYVFDGMKTGAYVESDPVNPQSVYGRSKLAGELAVAAANPRHVILRTSWVYAPFGGNFVRTILRLASERDRLRVVNDQVGCPTYAPDIADAIRGIAGRVAGGWQPHYAGVTHLAGPDPMTWYAFAKQITDLAASRGGRSILLDPISTSDYPTAAVRPANSQLSSAKLAAVFDVGLPPLKQSLTDCLDRLLGI</sequence>
<evidence type="ECO:0000256" key="3">
    <source>
        <dbReference type="ARBA" id="ARBA00012929"/>
    </source>
</evidence>
<reference evidence="7" key="2">
    <citation type="submission" date="2022-04" db="EMBL/GenBank/DDBJ databases">
        <authorList>
            <person name="Bromfield E.S.P."/>
            <person name="Cloutier S."/>
        </authorList>
    </citation>
    <scope>NUCLEOTIDE SEQUENCE</scope>
    <source>
        <strain evidence="7">1S5</strain>
    </source>
</reference>
<name>A0A8T5VCV6_9BRAD</name>
<dbReference type="RefSeq" id="WP_166099739.1">
    <property type="nucleotide sequence ID" value="NZ_CP096255.1"/>
</dbReference>
<evidence type="ECO:0000313" key="7">
    <source>
        <dbReference type="EMBL" id="UPT90380.1"/>
    </source>
</evidence>